<dbReference type="FunFam" id="3.40.50.1000:FF:000036">
    <property type="entry name" value="HAD family hydrolase"/>
    <property type="match status" value="1"/>
</dbReference>
<dbReference type="InterPro" id="IPR036412">
    <property type="entry name" value="HAD-like_sf"/>
</dbReference>
<evidence type="ECO:0000256" key="2">
    <source>
        <dbReference type="ARBA" id="ARBA00022723"/>
    </source>
</evidence>
<keyword evidence="3 4" id="KW-0378">Hydrolase</keyword>
<dbReference type="AlphaFoldDB" id="A0AAE4YDN5"/>
<evidence type="ECO:0000313" key="4">
    <source>
        <dbReference type="EMBL" id="NBZ89408.1"/>
    </source>
</evidence>
<dbReference type="InterPro" id="IPR023214">
    <property type="entry name" value="HAD_sf"/>
</dbReference>
<dbReference type="InterPro" id="IPR044999">
    <property type="entry name" value="CbbY-like"/>
</dbReference>
<dbReference type="RefSeq" id="WP_168776207.1">
    <property type="nucleotide sequence ID" value="NZ_JAABNR010000022.1"/>
</dbReference>
<dbReference type="PANTHER" id="PTHR42896:SF2">
    <property type="entry name" value="CBBY-LIKE PROTEIN"/>
    <property type="match status" value="1"/>
</dbReference>
<dbReference type="InterPro" id="IPR006439">
    <property type="entry name" value="HAD-SF_hydro_IA"/>
</dbReference>
<dbReference type="EMBL" id="JAABNR010000022">
    <property type="protein sequence ID" value="NBZ89408.1"/>
    <property type="molecule type" value="Genomic_DNA"/>
</dbReference>
<protein>
    <submittedName>
        <fullName evidence="4">HAD-IA family hydrolase</fullName>
    </submittedName>
</protein>
<evidence type="ECO:0000256" key="1">
    <source>
        <dbReference type="ARBA" id="ARBA00006171"/>
    </source>
</evidence>
<keyword evidence="2" id="KW-0479">Metal-binding</keyword>
<dbReference type="GO" id="GO:0000287">
    <property type="term" value="F:magnesium ion binding"/>
    <property type="evidence" value="ECO:0007669"/>
    <property type="project" value="UniProtKB-ARBA"/>
</dbReference>
<dbReference type="SUPFAM" id="SSF56784">
    <property type="entry name" value="HAD-like"/>
    <property type="match status" value="1"/>
</dbReference>
<evidence type="ECO:0000313" key="5">
    <source>
        <dbReference type="Proteomes" id="UP001193501"/>
    </source>
</evidence>
<name>A0AAE4YDN5_9RHOB</name>
<dbReference type="Gene3D" id="1.10.150.240">
    <property type="entry name" value="Putative phosphatase, domain 2"/>
    <property type="match status" value="1"/>
</dbReference>
<dbReference type="InterPro" id="IPR023198">
    <property type="entry name" value="PGP-like_dom2"/>
</dbReference>
<reference evidence="4" key="1">
    <citation type="submission" date="2020-01" db="EMBL/GenBank/DDBJ databases">
        <authorList>
            <person name="Chen W.-M."/>
        </authorList>
    </citation>
    <scope>NUCLEOTIDE SEQUENCE</scope>
    <source>
        <strain evidence="4">CYK-10</strain>
    </source>
</reference>
<accession>A0AAE4YDN5</accession>
<comment type="similarity">
    <text evidence="1">Belongs to the HAD-like hydrolase superfamily. CbbY/CbbZ/Gph/YieH family.</text>
</comment>
<dbReference type="SFLD" id="SFLDG01129">
    <property type="entry name" value="C1.5:_HAD__Beta-PGM__Phosphata"/>
    <property type="match status" value="1"/>
</dbReference>
<organism evidence="4 5">
    <name type="scientific">Stagnihabitans tardus</name>
    <dbReference type="NCBI Taxonomy" id="2699202"/>
    <lineage>
        <taxon>Bacteria</taxon>
        <taxon>Pseudomonadati</taxon>
        <taxon>Pseudomonadota</taxon>
        <taxon>Alphaproteobacteria</taxon>
        <taxon>Rhodobacterales</taxon>
        <taxon>Paracoccaceae</taxon>
        <taxon>Stagnihabitans</taxon>
    </lineage>
</organism>
<comment type="caution">
    <text evidence="4">The sequence shown here is derived from an EMBL/GenBank/DDBJ whole genome shotgun (WGS) entry which is preliminary data.</text>
</comment>
<dbReference type="PANTHER" id="PTHR42896">
    <property type="entry name" value="XYLULOSE-1,5-BISPHOSPHATE (XUBP) PHOSPHATASE"/>
    <property type="match status" value="1"/>
</dbReference>
<proteinExistence type="inferred from homology"/>
<dbReference type="Pfam" id="PF00702">
    <property type="entry name" value="Hydrolase"/>
    <property type="match status" value="1"/>
</dbReference>
<dbReference type="Proteomes" id="UP001193501">
    <property type="component" value="Unassembled WGS sequence"/>
</dbReference>
<dbReference type="Gene3D" id="3.40.50.1000">
    <property type="entry name" value="HAD superfamily/HAD-like"/>
    <property type="match status" value="1"/>
</dbReference>
<dbReference type="NCBIfam" id="TIGR01509">
    <property type="entry name" value="HAD-SF-IA-v3"/>
    <property type="match status" value="1"/>
</dbReference>
<dbReference type="GO" id="GO:0016787">
    <property type="term" value="F:hydrolase activity"/>
    <property type="evidence" value="ECO:0007669"/>
    <property type="project" value="UniProtKB-KW"/>
</dbReference>
<sequence>MSDLQAILFDCDGVLVDTERDGHRLAFNRAFAQLGLAAEWSVERYGELLEIAGGKERTRHHFDQTGWPAAITDRDAFLQDMHRVKTALFLDIVTSGAMAARPGIRELIRAALSSGVRVAVCSTSNVAAVQGIVDHLIGADLAPQVRVFAGDMVKRKKPDPAIYQLALDEMGLDPARCVVVEDSNIGLRAAKAAGLRCVVTKSSYTAEEDFSLADIVVTDLAAGGIDLPRVATLVG</sequence>
<evidence type="ECO:0000256" key="3">
    <source>
        <dbReference type="ARBA" id="ARBA00022801"/>
    </source>
</evidence>
<dbReference type="SFLD" id="SFLDS00003">
    <property type="entry name" value="Haloacid_Dehalogenase"/>
    <property type="match status" value="1"/>
</dbReference>
<gene>
    <name evidence="4" type="ORF">GV832_17605</name>
</gene>
<keyword evidence="5" id="KW-1185">Reference proteome</keyword>